<dbReference type="SUPFAM" id="SSF55961">
    <property type="entry name" value="Bet v1-like"/>
    <property type="match status" value="1"/>
</dbReference>
<dbReference type="GO" id="GO:0005829">
    <property type="term" value="C:cytosol"/>
    <property type="evidence" value="ECO:0007669"/>
    <property type="project" value="UniProtKB-ARBA"/>
</dbReference>
<dbReference type="InterPro" id="IPR002913">
    <property type="entry name" value="START_lipid-bd_dom"/>
</dbReference>
<evidence type="ECO:0000256" key="12">
    <source>
        <dbReference type="SAM" id="MobiDB-lite"/>
    </source>
</evidence>
<dbReference type="GO" id="GO:0006869">
    <property type="term" value="P:lipid transport"/>
    <property type="evidence" value="ECO:0007669"/>
    <property type="project" value="UniProtKB-KW"/>
</dbReference>
<evidence type="ECO:0000256" key="9">
    <source>
        <dbReference type="ARBA" id="ARBA00069061"/>
    </source>
</evidence>
<dbReference type="Pfam" id="PF01852">
    <property type="entry name" value="START"/>
    <property type="match status" value="1"/>
</dbReference>
<dbReference type="PROSITE" id="PS50848">
    <property type="entry name" value="START"/>
    <property type="match status" value="1"/>
</dbReference>
<evidence type="ECO:0000256" key="7">
    <source>
        <dbReference type="ARBA" id="ARBA00023121"/>
    </source>
</evidence>
<keyword evidence="7" id="KW-0446">Lipid-binding</keyword>
<proteinExistence type="predicted"/>
<comment type="subcellular location">
    <subcellularLocation>
        <location evidence="1">Cytoplasm</location>
    </subcellularLocation>
</comment>
<comment type="subunit">
    <text evidence="8">Interacts with ACOT13/THEM2.</text>
</comment>
<feature type="domain" description="START" evidence="13">
    <location>
        <begin position="30"/>
        <end position="214"/>
    </location>
</feature>
<accession>A0A7R9D281</accession>
<dbReference type="PANTHER" id="PTHR19308">
    <property type="entry name" value="PHOSPHATIDYLCHOLINE TRANSFER PROTEIN"/>
    <property type="match status" value="1"/>
</dbReference>
<dbReference type="InterPro" id="IPR023393">
    <property type="entry name" value="START-like_dom_sf"/>
</dbReference>
<gene>
    <name evidence="14" type="ORF">TCEB3V08_LOCUS8681</name>
</gene>
<dbReference type="GO" id="GO:0008289">
    <property type="term" value="F:lipid binding"/>
    <property type="evidence" value="ECO:0007669"/>
    <property type="project" value="UniProtKB-KW"/>
</dbReference>
<evidence type="ECO:0000256" key="5">
    <source>
        <dbReference type="ARBA" id="ARBA00022990"/>
    </source>
</evidence>
<evidence type="ECO:0000256" key="10">
    <source>
        <dbReference type="ARBA" id="ARBA00077188"/>
    </source>
</evidence>
<dbReference type="InterPro" id="IPR051213">
    <property type="entry name" value="START_lipid_transfer"/>
</dbReference>
<evidence type="ECO:0000256" key="3">
    <source>
        <dbReference type="ARBA" id="ARBA00022490"/>
    </source>
</evidence>
<keyword evidence="5" id="KW-0007">Acetylation</keyword>
<sequence length="272" mass="31854">MLKSKRSDREDIKALIEMEDESIVRATTNWVPFIEREDLLIWRKDCNALYAYKVYGNYNDVTAEDFLQVQIDTEYRKQWDNTAVNLQILESDPKTTSDIVYWEMQWPRLFANRDYVFNRRYVVDWDHKLIVVMNQSTNHPECPAKSENHRVKEYWSYMVIKAYTSFSEPGIEFSLTYFDNAGVSIPSSVTAWVAMSGLPDFMSRLRQAAREFYSLRKSNPKFVTALESKHQPEKNPTAFTPDTVASPPSPPTTDPQKDGPYFHHFQGMKLFL</sequence>
<organism evidence="14">
    <name type="scientific">Timema cristinae</name>
    <name type="common">Walking stick</name>
    <dbReference type="NCBI Taxonomy" id="61476"/>
    <lineage>
        <taxon>Eukaryota</taxon>
        <taxon>Metazoa</taxon>
        <taxon>Ecdysozoa</taxon>
        <taxon>Arthropoda</taxon>
        <taxon>Hexapoda</taxon>
        <taxon>Insecta</taxon>
        <taxon>Pterygota</taxon>
        <taxon>Neoptera</taxon>
        <taxon>Polyneoptera</taxon>
        <taxon>Phasmatodea</taxon>
        <taxon>Timematodea</taxon>
        <taxon>Timematoidea</taxon>
        <taxon>Timematidae</taxon>
        <taxon>Timema</taxon>
    </lineage>
</organism>
<keyword evidence="6" id="KW-0445">Lipid transport</keyword>
<evidence type="ECO:0000256" key="1">
    <source>
        <dbReference type="ARBA" id="ARBA00004496"/>
    </source>
</evidence>
<feature type="region of interest" description="Disordered" evidence="12">
    <location>
        <begin position="227"/>
        <end position="259"/>
    </location>
</feature>
<evidence type="ECO:0000256" key="6">
    <source>
        <dbReference type="ARBA" id="ARBA00023055"/>
    </source>
</evidence>
<evidence type="ECO:0000313" key="14">
    <source>
        <dbReference type="EMBL" id="CAD7406761.1"/>
    </source>
</evidence>
<keyword evidence="3" id="KW-0963">Cytoplasm</keyword>
<evidence type="ECO:0000259" key="13">
    <source>
        <dbReference type="PROSITE" id="PS50848"/>
    </source>
</evidence>
<evidence type="ECO:0000256" key="11">
    <source>
        <dbReference type="ARBA" id="ARBA00079049"/>
    </source>
</evidence>
<evidence type="ECO:0000256" key="4">
    <source>
        <dbReference type="ARBA" id="ARBA00022553"/>
    </source>
</evidence>
<dbReference type="Gene3D" id="3.30.530.20">
    <property type="match status" value="1"/>
</dbReference>
<dbReference type="PANTHER" id="PTHR19308:SF8">
    <property type="entry name" value="STAR-RELATED LIPID TRANSFER PROTEIN 7, MITOCHONDRIAL"/>
    <property type="match status" value="1"/>
</dbReference>
<dbReference type="AlphaFoldDB" id="A0A7R9D281"/>
<evidence type="ECO:0000256" key="8">
    <source>
        <dbReference type="ARBA" id="ARBA00063535"/>
    </source>
</evidence>
<evidence type="ECO:0000256" key="2">
    <source>
        <dbReference type="ARBA" id="ARBA00022448"/>
    </source>
</evidence>
<protein>
    <recommendedName>
        <fullName evidence="9">Phosphatidylcholine transfer protein</fullName>
    </recommendedName>
    <alternativeName>
        <fullName evidence="11">START domain-containing protein 2</fullName>
    </alternativeName>
    <alternativeName>
        <fullName evidence="10">StAR-related lipid transfer protein 2</fullName>
    </alternativeName>
</protein>
<name>A0A7R9D281_TIMCR</name>
<keyword evidence="2" id="KW-0813">Transport</keyword>
<keyword evidence="4" id="KW-0597">Phosphoprotein</keyword>
<dbReference type="FunFam" id="3.30.530.20:FF:000017">
    <property type="entry name" value="Phosphatidylcholine transfer protein, putative"/>
    <property type="match status" value="1"/>
</dbReference>
<reference evidence="14" key="1">
    <citation type="submission" date="2020-11" db="EMBL/GenBank/DDBJ databases">
        <authorList>
            <person name="Tran Van P."/>
        </authorList>
    </citation>
    <scope>NUCLEOTIDE SEQUENCE</scope>
</reference>
<dbReference type="EMBL" id="OC319938">
    <property type="protein sequence ID" value="CAD7406761.1"/>
    <property type="molecule type" value="Genomic_DNA"/>
</dbReference>